<name>A0A915YG35_9BACT</name>
<evidence type="ECO:0000313" key="2">
    <source>
        <dbReference type="Proteomes" id="UP001060919"/>
    </source>
</evidence>
<dbReference type="AlphaFoldDB" id="A0A915YG35"/>
<dbReference type="EMBL" id="AP026867">
    <property type="protein sequence ID" value="BDS12361.1"/>
    <property type="molecule type" value="Genomic_DNA"/>
</dbReference>
<gene>
    <name evidence="1" type="ORF">AsAng_0030820</name>
</gene>
<keyword evidence="2" id="KW-1185">Reference proteome</keyword>
<accession>A0A915YG35</accession>
<dbReference type="KEGG" id="aup:AsAng_0030820"/>
<sequence length="67" mass="7873">MNYFCFSCVTFNPLPDYLVKLNNSYSCTSKMKVKRKERLLQRLSRLDKLVKTAKEAVKSQNVKKILN</sequence>
<evidence type="ECO:0000313" key="1">
    <source>
        <dbReference type="EMBL" id="BDS12361.1"/>
    </source>
</evidence>
<organism evidence="1 2">
    <name type="scientific">Aureispira anguillae</name>
    <dbReference type="NCBI Taxonomy" id="2864201"/>
    <lineage>
        <taxon>Bacteria</taxon>
        <taxon>Pseudomonadati</taxon>
        <taxon>Bacteroidota</taxon>
        <taxon>Saprospiria</taxon>
        <taxon>Saprospirales</taxon>
        <taxon>Saprospiraceae</taxon>
        <taxon>Aureispira</taxon>
    </lineage>
</organism>
<dbReference type="Proteomes" id="UP001060919">
    <property type="component" value="Chromosome"/>
</dbReference>
<protein>
    <submittedName>
        <fullName evidence="1">Uncharacterized protein</fullName>
    </submittedName>
</protein>
<proteinExistence type="predicted"/>
<reference evidence="1" key="1">
    <citation type="submission" date="2022-09" db="EMBL/GenBank/DDBJ databases">
        <title>Aureispira anguillicida sp. nov., isolated from Leptocephalus of Japanese eel Anguilla japonica.</title>
        <authorList>
            <person name="Yuasa K."/>
            <person name="Mekata T."/>
            <person name="Ikunari K."/>
        </authorList>
    </citation>
    <scope>NUCLEOTIDE SEQUENCE</scope>
    <source>
        <strain evidence="1">EL160426</strain>
    </source>
</reference>